<evidence type="ECO:0000313" key="2">
    <source>
        <dbReference type="Proteomes" id="UP001054945"/>
    </source>
</evidence>
<gene>
    <name evidence="1" type="ORF">CEXT_282661</name>
</gene>
<sequence>MNNFLWDLPRQKVKVPVNILKNSFPGEKQASPTSVVLISSEWQWLRKEGADLWVPLSHPPPSPEMCFTSREHVGEQEGLERERSFKVCSV</sequence>
<evidence type="ECO:0008006" key="3">
    <source>
        <dbReference type="Google" id="ProtNLM"/>
    </source>
</evidence>
<dbReference type="EMBL" id="BPLR01015975">
    <property type="protein sequence ID" value="GIY80151.1"/>
    <property type="molecule type" value="Genomic_DNA"/>
</dbReference>
<dbReference type="Proteomes" id="UP001054945">
    <property type="component" value="Unassembled WGS sequence"/>
</dbReference>
<accession>A0AAV4WBD7</accession>
<reference evidence="1 2" key="1">
    <citation type="submission" date="2021-06" db="EMBL/GenBank/DDBJ databases">
        <title>Caerostris extrusa draft genome.</title>
        <authorList>
            <person name="Kono N."/>
            <person name="Arakawa K."/>
        </authorList>
    </citation>
    <scope>NUCLEOTIDE SEQUENCE [LARGE SCALE GENOMIC DNA]</scope>
</reference>
<keyword evidence="2" id="KW-1185">Reference proteome</keyword>
<protein>
    <recommendedName>
        <fullName evidence="3">Ycf15</fullName>
    </recommendedName>
</protein>
<organism evidence="1 2">
    <name type="scientific">Caerostris extrusa</name>
    <name type="common">Bark spider</name>
    <name type="synonym">Caerostris bankana</name>
    <dbReference type="NCBI Taxonomy" id="172846"/>
    <lineage>
        <taxon>Eukaryota</taxon>
        <taxon>Metazoa</taxon>
        <taxon>Ecdysozoa</taxon>
        <taxon>Arthropoda</taxon>
        <taxon>Chelicerata</taxon>
        <taxon>Arachnida</taxon>
        <taxon>Araneae</taxon>
        <taxon>Araneomorphae</taxon>
        <taxon>Entelegynae</taxon>
        <taxon>Araneoidea</taxon>
        <taxon>Araneidae</taxon>
        <taxon>Caerostris</taxon>
    </lineage>
</organism>
<name>A0AAV4WBD7_CAEEX</name>
<proteinExistence type="predicted"/>
<evidence type="ECO:0000313" key="1">
    <source>
        <dbReference type="EMBL" id="GIY80151.1"/>
    </source>
</evidence>
<comment type="caution">
    <text evidence="1">The sequence shown here is derived from an EMBL/GenBank/DDBJ whole genome shotgun (WGS) entry which is preliminary data.</text>
</comment>
<dbReference type="AlphaFoldDB" id="A0AAV4WBD7"/>